<dbReference type="Proteomes" id="UP000728185">
    <property type="component" value="Unassembled WGS sequence"/>
</dbReference>
<evidence type="ECO:0000313" key="2">
    <source>
        <dbReference type="EMBL" id="KAA0188061.1"/>
    </source>
</evidence>
<protein>
    <submittedName>
        <fullName evidence="2">Uncharacterized protein</fullName>
    </submittedName>
</protein>
<dbReference type="AlphaFoldDB" id="A0A8E0RN42"/>
<accession>A0A8E0RN42</accession>
<dbReference type="OrthoDB" id="202764at2759"/>
<comment type="caution">
    <text evidence="2">The sequence shown here is derived from an EMBL/GenBank/DDBJ whole genome shotgun (WGS) entry which is preliminary data.</text>
</comment>
<organism evidence="2 3">
    <name type="scientific">Fasciolopsis buskii</name>
    <dbReference type="NCBI Taxonomy" id="27845"/>
    <lineage>
        <taxon>Eukaryota</taxon>
        <taxon>Metazoa</taxon>
        <taxon>Spiralia</taxon>
        <taxon>Lophotrochozoa</taxon>
        <taxon>Platyhelminthes</taxon>
        <taxon>Trematoda</taxon>
        <taxon>Digenea</taxon>
        <taxon>Plagiorchiida</taxon>
        <taxon>Echinostomata</taxon>
        <taxon>Echinostomatoidea</taxon>
        <taxon>Fasciolidae</taxon>
        <taxon>Fasciolopsis</taxon>
    </lineage>
</organism>
<feature type="region of interest" description="Disordered" evidence="1">
    <location>
        <begin position="1"/>
        <end position="21"/>
    </location>
</feature>
<keyword evidence="3" id="KW-1185">Reference proteome</keyword>
<reference evidence="2" key="1">
    <citation type="submission" date="2019-05" db="EMBL/GenBank/DDBJ databases">
        <title>Annotation for the trematode Fasciolopsis buski.</title>
        <authorList>
            <person name="Choi Y.-J."/>
        </authorList>
    </citation>
    <scope>NUCLEOTIDE SEQUENCE</scope>
    <source>
        <strain evidence="2">HT</strain>
        <tissue evidence="2">Whole worm</tissue>
    </source>
</reference>
<dbReference type="EMBL" id="LUCM01008696">
    <property type="protein sequence ID" value="KAA0188061.1"/>
    <property type="molecule type" value="Genomic_DNA"/>
</dbReference>
<proteinExistence type="predicted"/>
<gene>
    <name evidence="2" type="ORF">FBUS_05710</name>
</gene>
<sequence length="117" mass="12804">MATTSGGGEIPDLDKGKSHVTAKVVEDDDNLWRRSKSDASFFLNTLSPQMNAKSSHLGNVSEHSKVYWDIPEAIEASEGNEDSSVCLKNRSPGGDIGRGDSYYRPDFRKSEKSHKSG</sequence>
<name>A0A8E0RN42_9TREM</name>
<evidence type="ECO:0000313" key="3">
    <source>
        <dbReference type="Proteomes" id="UP000728185"/>
    </source>
</evidence>
<feature type="compositionally biased region" description="Basic and acidic residues" evidence="1">
    <location>
        <begin position="97"/>
        <end position="117"/>
    </location>
</feature>
<feature type="region of interest" description="Disordered" evidence="1">
    <location>
        <begin position="77"/>
        <end position="117"/>
    </location>
</feature>
<evidence type="ECO:0000256" key="1">
    <source>
        <dbReference type="SAM" id="MobiDB-lite"/>
    </source>
</evidence>